<keyword evidence="1" id="KW-1133">Transmembrane helix</keyword>
<dbReference type="GO" id="GO:0016757">
    <property type="term" value="F:glycosyltransferase activity"/>
    <property type="evidence" value="ECO:0007669"/>
    <property type="project" value="InterPro"/>
</dbReference>
<feature type="transmembrane region" description="Helical" evidence="1">
    <location>
        <begin position="9"/>
        <end position="27"/>
    </location>
</feature>
<evidence type="ECO:0000256" key="1">
    <source>
        <dbReference type="SAM" id="Phobius"/>
    </source>
</evidence>
<evidence type="ECO:0000313" key="3">
    <source>
        <dbReference type="EMBL" id="CAD9825293.1"/>
    </source>
</evidence>
<evidence type="ECO:0000259" key="2">
    <source>
        <dbReference type="Pfam" id="PF04577"/>
    </source>
</evidence>
<dbReference type="EMBL" id="HBHQ01025378">
    <property type="protein sequence ID" value="CAD9825293.1"/>
    <property type="molecule type" value="Transcribed_RNA"/>
</dbReference>
<name>A0A7S2XVQ0_9STRA</name>
<keyword evidence="1" id="KW-0812">Transmembrane</keyword>
<reference evidence="3" key="1">
    <citation type="submission" date="2021-01" db="EMBL/GenBank/DDBJ databases">
        <authorList>
            <person name="Corre E."/>
            <person name="Pelletier E."/>
            <person name="Niang G."/>
            <person name="Scheremetjew M."/>
            <person name="Finn R."/>
            <person name="Kale V."/>
            <person name="Holt S."/>
            <person name="Cochrane G."/>
            <person name="Meng A."/>
            <person name="Brown T."/>
            <person name="Cohen L."/>
        </authorList>
    </citation>
    <scope>NUCLEOTIDE SEQUENCE</scope>
    <source>
        <strain evidence="3">CCMP2084</strain>
    </source>
</reference>
<dbReference type="AlphaFoldDB" id="A0A7S2XVQ0"/>
<proteinExistence type="predicted"/>
<sequence>MITLTRKGCFLVILMGMESMFFMIASYDGIFKFVISTDLRKSTQQIGESSKLITKNDTIGDSNVFDDCYKSSNIHQNLCYFRKERCNNLMATKRIESFNFSGLLFAHPASSFSLTNGTLKSFLWNDSIDYELVGENKRMAIVHFNNMMKVGYVAQSSDGITLLPAWGKYMPNAVTSYKGWPQYSTALLQNRSICYWPKNPTNNASRSSPPNEDIHAGYWEALAGRKGIKHLRKVMISGEFVDNFWHSMTALNTWCEYKDESDLYFLIQSNRDSSPPWVQSFSAALGISNRVVYHDMPIFAEQVLTTDFPNALGHLRMDWSCLHKHFANNHIEKDYAIIILRRGHPQRRDIPESIHNLLVDAVSEALPSLKVITFVGNETFKDVVQMFRGAKIVIGPHGAAMTNLIFSQKGTPVVEYLTPDIFRPWLFYGGATIGMKWWPVLLSSFDAESEILNSVEMIKEAVKESSV</sequence>
<accession>A0A7S2XVQ0</accession>
<protein>
    <recommendedName>
        <fullName evidence="2">Glycosyltransferase 61 catalytic domain-containing protein</fullName>
    </recommendedName>
</protein>
<feature type="domain" description="Glycosyltransferase 61 catalytic" evidence="2">
    <location>
        <begin position="244"/>
        <end position="414"/>
    </location>
</feature>
<dbReference type="InterPro" id="IPR049625">
    <property type="entry name" value="Glyco_transf_61_cat"/>
</dbReference>
<organism evidence="3">
    <name type="scientific">Attheya septentrionalis</name>
    <dbReference type="NCBI Taxonomy" id="420275"/>
    <lineage>
        <taxon>Eukaryota</taxon>
        <taxon>Sar</taxon>
        <taxon>Stramenopiles</taxon>
        <taxon>Ochrophyta</taxon>
        <taxon>Bacillariophyta</taxon>
        <taxon>Coscinodiscophyceae</taxon>
        <taxon>Chaetocerotophycidae</taxon>
        <taxon>Chaetocerotales</taxon>
        <taxon>Attheyaceae</taxon>
        <taxon>Attheya</taxon>
    </lineage>
</organism>
<dbReference type="Pfam" id="PF04577">
    <property type="entry name" value="Glyco_transf_61"/>
    <property type="match status" value="1"/>
</dbReference>
<keyword evidence="1" id="KW-0472">Membrane</keyword>
<gene>
    <name evidence="3" type="ORF">ASEP1449_LOCUS17127</name>
</gene>